<reference evidence="3 4" key="1">
    <citation type="submission" date="2024-04" db="EMBL/GenBank/DDBJ databases">
        <title>Phyllosticta paracitricarpa is synonymous to the EU quarantine fungus P. citricarpa based on phylogenomic analyses.</title>
        <authorList>
            <consortium name="Lawrence Berkeley National Laboratory"/>
            <person name="Van ingen-buijs V.A."/>
            <person name="Van westerhoven A.C."/>
            <person name="Haridas S."/>
            <person name="Skiadas P."/>
            <person name="Martin F."/>
            <person name="Groenewald J.Z."/>
            <person name="Crous P.W."/>
            <person name="Seidl M.F."/>
        </authorList>
    </citation>
    <scope>NUCLEOTIDE SEQUENCE [LARGE SCALE GENOMIC DNA]</scope>
    <source>
        <strain evidence="3 4">CPC 17464</strain>
    </source>
</reference>
<feature type="coiled-coil region" evidence="1">
    <location>
        <begin position="244"/>
        <end position="271"/>
    </location>
</feature>
<feature type="region of interest" description="Disordered" evidence="2">
    <location>
        <begin position="157"/>
        <end position="234"/>
    </location>
</feature>
<feature type="region of interest" description="Disordered" evidence="2">
    <location>
        <begin position="279"/>
        <end position="302"/>
    </location>
</feature>
<feature type="compositionally biased region" description="Basic and acidic residues" evidence="2">
    <location>
        <begin position="174"/>
        <end position="191"/>
    </location>
</feature>
<comment type="caution">
    <text evidence="3">The sequence shown here is derived from an EMBL/GenBank/DDBJ whole genome shotgun (WGS) entry which is preliminary data.</text>
</comment>
<sequence>MPPPPRRLCVFLLLHPPTIFSPIHPHPPTHIHPTQNRKMATIVPIPQTIGFTGGGSGGGGDPPRRPNRKRPREHEIDNELYAKRLKEIYTKEYMKIKCCCCMKQKHGTWETCDRTCYWCGRKHVGERCISRGRNFYKKHGGQWQSDIRSRQADFEAYDHAPAPQNQRSAGGDVTRYDMERRSNVPRDDARSWLHGSHAGNADFAHQYSQDRYDRYNRSPPRPETNEQTARTETDELWRSIRDLRQEWQQRFEQQQQQIAGLEQSLSNLQAGVQQYIYVPDQRQRQQQGEEEEEEEEHSNAEP</sequence>
<dbReference type="EMBL" id="JBBPEH010000011">
    <property type="protein sequence ID" value="KAK7532091.1"/>
    <property type="molecule type" value="Genomic_DNA"/>
</dbReference>
<dbReference type="Proteomes" id="UP001360953">
    <property type="component" value="Unassembled WGS sequence"/>
</dbReference>
<evidence type="ECO:0000256" key="2">
    <source>
        <dbReference type="SAM" id="MobiDB-lite"/>
    </source>
</evidence>
<feature type="compositionally biased region" description="Gly residues" evidence="2">
    <location>
        <begin position="51"/>
        <end position="61"/>
    </location>
</feature>
<protein>
    <submittedName>
        <fullName evidence="3">Uncharacterized protein</fullName>
    </submittedName>
</protein>
<evidence type="ECO:0000256" key="1">
    <source>
        <dbReference type="SAM" id="Coils"/>
    </source>
</evidence>
<evidence type="ECO:0000313" key="3">
    <source>
        <dbReference type="EMBL" id="KAK7532091.1"/>
    </source>
</evidence>
<dbReference type="RefSeq" id="XP_066651759.1">
    <property type="nucleotide sequence ID" value="XM_066798416.1"/>
</dbReference>
<organism evidence="3 4">
    <name type="scientific">Phyllosticta citribraziliensis</name>
    <dbReference type="NCBI Taxonomy" id="989973"/>
    <lineage>
        <taxon>Eukaryota</taxon>
        <taxon>Fungi</taxon>
        <taxon>Dikarya</taxon>
        <taxon>Ascomycota</taxon>
        <taxon>Pezizomycotina</taxon>
        <taxon>Dothideomycetes</taxon>
        <taxon>Dothideomycetes incertae sedis</taxon>
        <taxon>Botryosphaeriales</taxon>
        <taxon>Phyllostictaceae</taxon>
        <taxon>Phyllosticta</taxon>
    </lineage>
</organism>
<name>A0ABR1LA21_9PEZI</name>
<gene>
    <name evidence="3" type="ORF">J3D65DRAFT_606057</name>
</gene>
<accession>A0ABR1LA21</accession>
<feature type="region of interest" description="Disordered" evidence="2">
    <location>
        <begin position="47"/>
        <end position="75"/>
    </location>
</feature>
<keyword evidence="1" id="KW-0175">Coiled coil</keyword>
<dbReference type="GeneID" id="92031322"/>
<evidence type="ECO:0000313" key="4">
    <source>
        <dbReference type="Proteomes" id="UP001360953"/>
    </source>
</evidence>
<proteinExistence type="predicted"/>
<keyword evidence="4" id="KW-1185">Reference proteome</keyword>